<evidence type="ECO:0000256" key="2">
    <source>
        <dbReference type="SAM" id="Phobius"/>
    </source>
</evidence>
<dbReference type="AlphaFoldDB" id="A0A511KE12"/>
<dbReference type="Proteomes" id="UP000321518">
    <property type="component" value="Unassembled WGS sequence"/>
</dbReference>
<dbReference type="InterPro" id="IPR007065">
    <property type="entry name" value="HPP"/>
</dbReference>
<dbReference type="InterPro" id="IPR058581">
    <property type="entry name" value="TM_HPP"/>
</dbReference>
<keyword evidence="2" id="KW-0472">Membrane</keyword>
<comment type="caution">
    <text evidence="4">The sequence shown here is derived from an EMBL/GenBank/DDBJ whole genome shotgun (WGS) entry which is preliminary data.</text>
</comment>
<feature type="compositionally biased region" description="Basic and acidic residues" evidence="1">
    <location>
        <begin position="41"/>
        <end position="51"/>
    </location>
</feature>
<proteinExistence type="predicted"/>
<feature type="transmembrane region" description="Helical" evidence="2">
    <location>
        <begin position="121"/>
        <end position="142"/>
    </location>
</feature>
<keyword evidence="2" id="KW-1133">Transmembrane helix</keyword>
<sequence length="317" mass="34421">MVGGQPSYADPAHSTKDAWLDRGWPLTRFLGYRPPPPHPHAAKDTSSHADHLLPAPLREKRRVKAQEKYEREHGMVDEGGMRRSESGTVVGSPDASTAEKGKGQGEEQKQPSFGEKVRAKLWNMLLTLIGCFFGIAFGALGGRAPYIRRHNGPIIPAAFGAEAVLLYAAQFSPLTQPVGPSCFYAFYTALTPSSSTQRNVICGNTISAILGVCVAKLFLLHPGFTVGDAFGINWAACAVSLALSLGAMQLLEITHPPGGATALLAVSVPQVSKMGWWYVPQILQTSLVLLGWAMIVNNLGGRRYPNEWFWKSKWIVI</sequence>
<protein>
    <submittedName>
        <fullName evidence="4">Hppfamily protein</fullName>
    </submittedName>
</protein>
<keyword evidence="2" id="KW-0812">Transmembrane</keyword>
<evidence type="ECO:0000256" key="1">
    <source>
        <dbReference type="SAM" id="MobiDB-lite"/>
    </source>
</evidence>
<feature type="transmembrane region" description="Helical" evidence="2">
    <location>
        <begin position="198"/>
        <end position="219"/>
    </location>
</feature>
<evidence type="ECO:0000313" key="4">
    <source>
        <dbReference type="EMBL" id="GEM08552.1"/>
    </source>
</evidence>
<organism evidence="4 5">
    <name type="scientific">Rhodotorula toruloides</name>
    <name type="common">Yeast</name>
    <name type="synonym">Rhodosporidium toruloides</name>
    <dbReference type="NCBI Taxonomy" id="5286"/>
    <lineage>
        <taxon>Eukaryota</taxon>
        <taxon>Fungi</taxon>
        <taxon>Dikarya</taxon>
        <taxon>Basidiomycota</taxon>
        <taxon>Pucciniomycotina</taxon>
        <taxon>Microbotryomycetes</taxon>
        <taxon>Sporidiobolales</taxon>
        <taxon>Sporidiobolaceae</taxon>
        <taxon>Rhodotorula</taxon>
    </lineage>
</organism>
<accession>A0A511KE12</accession>
<dbReference type="EMBL" id="BJWK01000005">
    <property type="protein sequence ID" value="GEM08552.1"/>
    <property type="molecule type" value="Genomic_DNA"/>
</dbReference>
<evidence type="ECO:0000313" key="5">
    <source>
        <dbReference type="Proteomes" id="UP000321518"/>
    </source>
</evidence>
<name>A0A511KE12_RHOTO</name>
<feature type="region of interest" description="Disordered" evidence="1">
    <location>
        <begin position="30"/>
        <end position="112"/>
    </location>
</feature>
<feature type="transmembrane region" description="Helical" evidence="2">
    <location>
        <begin position="231"/>
        <end position="251"/>
    </location>
</feature>
<feature type="transmembrane region" description="Helical" evidence="2">
    <location>
        <begin position="276"/>
        <end position="296"/>
    </location>
</feature>
<reference evidence="4 5" key="1">
    <citation type="submission" date="2019-07" db="EMBL/GenBank/DDBJ databases">
        <title>Rhodotorula toruloides NBRC10032 genome sequencing.</title>
        <authorList>
            <person name="Shida Y."/>
            <person name="Takaku H."/>
            <person name="Ogasawara W."/>
            <person name="Mori K."/>
        </authorList>
    </citation>
    <scope>NUCLEOTIDE SEQUENCE [LARGE SCALE GENOMIC DNA]</scope>
    <source>
        <strain evidence="4 5">NBRC10032</strain>
    </source>
</reference>
<gene>
    <name evidence="4" type="ORF">Rt10032_c05g2569</name>
</gene>
<dbReference type="PANTHER" id="PTHR33741:SF5">
    <property type="entry name" value="TRANSMEMBRANE PROTEIN DDB_G0269096-RELATED"/>
    <property type="match status" value="1"/>
</dbReference>
<feature type="domain" description="HPP transmembrane region" evidence="3">
    <location>
        <begin position="176"/>
        <end position="305"/>
    </location>
</feature>
<dbReference type="OrthoDB" id="2016548at2759"/>
<feature type="compositionally biased region" description="Basic and acidic residues" evidence="1">
    <location>
        <begin position="97"/>
        <end position="109"/>
    </location>
</feature>
<dbReference type="Pfam" id="PF04982">
    <property type="entry name" value="TM_HPP"/>
    <property type="match status" value="1"/>
</dbReference>
<evidence type="ECO:0000259" key="3">
    <source>
        <dbReference type="Pfam" id="PF04982"/>
    </source>
</evidence>
<dbReference type="PANTHER" id="PTHR33741">
    <property type="entry name" value="TRANSMEMBRANE PROTEIN DDB_G0269096-RELATED"/>
    <property type="match status" value="1"/>
</dbReference>
<feature type="compositionally biased region" description="Basic and acidic residues" evidence="1">
    <location>
        <begin position="64"/>
        <end position="85"/>
    </location>
</feature>